<dbReference type="PANTHER" id="PTHR10788:SF106">
    <property type="entry name" value="BCDNA.GH08860"/>
    <property type="match status" value="1"/>
</dbReference>
<dbReference type="GO" id="GO:0003825">
    <property type="term" value="F:alpha,alpha-trehalose-phosphate synthase (UDP-forming) activity"/>
    <property type="evidence" value="ECO:0007669"/>
    <property type="project" value="TreeGrafter"/>
</dbReference>
<dbReference type="EMBL" id="SMSI01000001">
    <property type="protein sequence ID" value="TDH38807.1"/>
    <property type="molecule type" value="Genomic_DNA"/>
</dbReference>
<dbReference type="Gene3D" id="3.40.50.2000">
    <property type="entry name" value="Glycogen Phosphorylase B"/>
    <property type="match status" value="2"/>
</dbReference>
<dbReference type="InterPro" id="IPR001830">
    <property type="entry name" value="Glyco_trans_20"/>
</dbReference>
<sequence length="470" mass="52933">MPRLVIISNRAPSLDGAGDSGGLVVALKDALKSRGGLWIGGAPATSENPSPTILMHERPDFDIGLFELEPQLQHDYYLGYSNSVLWPAFHGRLDLIDVREHYTSAYKEVARRLAEMVAKVIADDDILWIHDYQLIPLAFELKKLGVSNKMGFFLHIPLPDLQTFKAIPNWMELSEWFAAFDMVGFQTRRDLAHMIDIFRQTMRGELRFNGNIDINGREISLGCYPISIDVKGFAEMAAEKAQTVDPARLTRLIGVDRLDYSKGLPQRLAGYEQFLADYPDYCGKVSLLQIAPPTRDNVEAYQDIREEMEATSGRINGRFGTIDWVPVQYMHRALPRDELAVLYRYSYICLVTPLFDGMNLVAKEFVAAQDPEDPGVLLLSQFAGAAEEMKEAVIINPHDPHGLSRAIKQALDMSLEERKERHNALYERLAANDVSKWSAEFLRRLEKPAGIPGARHPSLKLPDVPFHAGQ</sequence>
<dbReference type="PANTHER" id="PTHR10788">
    <property type="entry name" value="TREHALOSE-6-PHOSPHATE SYNTHASE"/>
    <property type="match status" value="1"/>
</dbReference>
<dbReference type="Pfam" id="PF00982">
    <property type="entry name" value="Glyco_transf_20"/>
    <property type="match status" value="1"/>
</dbReference>
<proteinExistence type="inferred from homology"/>
<reference evidence="2 3" key="1">
    <citation type="journal article" date="2013" name="Int. J. Syst. Evol. Microbiol.">
        <title>Hoeflea suaedae sp. nov., an endophytic bacterium isolated from the root of the halophyte Suaeda maritima.</title>
        <authorList>
            <person name="Chung E.J."/>
            <person name="Park J.A."/>
            <person name="Pramanik P."/>
            <person name="Bibi F."/>
            <person name="Jeon C.O."/>
            <person name="Chung Y.R."/>
        </authorList>
    </citation>
    <scope>NUCLEOTIDE SEQUENCE [LARGE SCALE GENOMIC DNA]</scope>
    <source>
        <strain evidence="2 3">YC6898</strain>
    </source>
</reference>
<dbReference type="GO" id="GO:0005992">
    <property type="term" value="P:trehalose biosynthetic process"/>
    <property type="evidence" value="ECO:0007669"/>
    <property type="project" value="InterPro"/>
</dbReference>
<dbReference type="AlphaFoldDB" id="A0A4R5PQA0"/>
<name>A0A4R5PQA0_9HYPH</name>
<dbReference type="SUPFAM" id="SSF53756">
    <property type="entry name" value="UDP-Glycosyltransferase/glycogen phosphorylase"/>
    <property type="match status" value="1"/>
</dbReference>
<dbReference type="CDD" id="cd03788">
    <property type="entry name" value="GT20_TPS"/>
    <property type="match status" value="1"/>
</dbReference>
<evidence type="ECO:0000313" key="3">
    <source>
        <dbReference type="Proteomes" id="UP000295131"/>
    </source>
</evidence>
<evidence type="ECO:0000313" key="2">
    <source>
        <dbReference type="EMBL" id="TDH38807.1"/>
    </source>
</evidence>
<dbReference type="Proteomes" id="UP000295131">
    <property type="component" value="Unassembled WGS sequence"/>
</dbReference>
<evidence type="ECO:0000256" key="1">
    <source>
        <dbReference type="ARBA" id="ARBA00008799"/>
    </source>
</evidence>
<accession>A0A4R5PQA0</accession>
<dbReference type="RefSeq" id="WP_133283641.1">
    <property type="nucleotide sequence ID" value="NZ_SMSI01000001.1"/>
</dbReference>
<gene>
    <name evidence="2" type="ORF">E2A64_06855</name>
</gene>
<comment type="similarity">
    <text evidence="1">Belongs to the glycosyltransferase 20 family.</text>
</comment>
<comment type="caution">
    <text evidence="2">The sequence shown here is derived from an EMBL/GenBank/DDBJ whole genome shotgun (WGS) entry which is preliminary data.</text>
</comment>
<protein>
    <submittedName>
        <fullName evidence="2">Trehalose-6-phosphate synthase</fullName>
    </submittedName>
</protein>
<organism evidence="2 3">
    <name type="scientific">Pseudohoeflea suaedae</name>
    <dbReference type="NCBI Taxonomy" id="877384"/>
    <lineage>
        <taxon>Bacteria</taxon>
        <taxon>Pseudomonadati</taxon>
        <taxon>Pseudomonadota</taxon>
        <taxon>Alphaproteobacteria</taxon>
        <taxon>Hyphomicrobiales</taxon>
        <taxon>Rhizobiaceae</taxon>
        <taxon>Pseudohoeflea</taxon>
    </lineage>
</organism>
<keyword evidence="3" id="KW-1185">Reference proteome</keyword>
<dbReference type="OrthoDB" id="9815690at2"/>